<accession>A0ABP9QW48</accession>
<comment type="caution">
    <text evidence="3">The sequence shown here is derived from an EMBL/GenBank/DDBJ whole genome shotgun (WGS) entry which is preliminary data.</text>
</comment>
<feature type="transmembrane region" description="Helical" evidence="2">
    <location>
        <begin position="471"/>
        <end position="491"/>
    </location>
</feature>
<feature type="transmembrane region" description="Helical" evidence="2">
    <location>
        <begin position="143"/>
        <end position="162"/>
    </location>
</feature>
<reference evidence="4" key="1">
    <citation type="journal article" date="2019" name="Int. J. Syst. Evol. Microbiol.">
        <title>The Global Catalogue of Microorganisms (GCM) 10K type strain sequencing project: providing services to taxonomists for standard genome sequencing and annotation.</title>
        <authorList>
            <consortium name="The Broad Institute Genomics Platform"/>
            <consortium name="The Broad Institute Genome Sequencing Center for Infectious Disease"/>
            <person name="Wu L."/>
            <person name="Ma J."/>
        </authorList>
    </citation>
    <scope>NUCLEOTIDE SEQUENCE [LARGE SCALE GENOMIC DNA]</scope>
    <source>
        <strain evidence="4">JCM 18303</strain>
    </source>
</reference>
<proteinExistence type="predicted"/>
<feature type="transmembrane region" description="Helical" evidence="2">
    <location>
        <begin position="68"/>
        <end position="91"/>
    </location>
</feature>
<name>A0ABP9QW48_9PSEU</name>
<feature type="region of interest" description="Disordered" evidence="1">
    <location>
        <begin position="496"/>
        <end position="529"/>
    </location>
</feature>
<keyword evidence="2" id="KW-0812">Transmembrane</keyword>
<sequence length="529" mass="56434">MTQTLVPPATPPIGPVQPTEPTGPAGRAPRQAARTALIVFGAVLASAVAGALAGGFSAVAAYGFVGLVFALLLFTVAAVTPVFATYAYLCTLPLIAGIDRDTLLPLVRPNEALLVLLMAGACFGAYLRLVAGERIRPRFLPAVDVPLAVFLLLATVWPLASVTLRGRMPDVDELAAVLPMIKLVGIYFLVRYTVTNERRALVTVRCIVWPGAAVALIAVLQTLKFQPVLLLLQAFWNGGGADSTDQLSERGSATLGSPIAAGDVIIISLILVLCCGARGLLNGKERLGLALVLGAGTLASGQYSTWIAAAVAAVLLARRFPELRRQARRFAPLAGVAVVVGAPALIGRLSSFGVEGLPVPESWLGRYDNLTNLYLPHFNWITTLIGVSPNTVLQAPETWRSVVYLESGILYFLWIGGIPLLAAFIWLSVRVLRTIRPALWLPGPLGACISCLDVVWRFLLILTVIDPHLQLRGTGDLIFTLLGVTATGLLAREDSRRATPRPPFARLPPRDLTGLIPAQRKPVSRPLPR</sequence>
<keyword evidence="4" id="KW-1185">Reference proteome</keyword>
<feature type="transmembrane region" description="Helical" evidence="2">
    <location>
        <begin position="174"/>
        <end position="194"/>
    </location>
</feature>
<feature type="transmembrane region" description="Helical" evidence="2">
    <location>
        <begin position="329"/>
        <end position="346"/>
    </location>
</feature>
<dbReference type="RefSeq" id="WP_185065456.1">
    <property type="nucleotide sequence ID" value="NZ_BAABJP010000039.1"/>
</dbReference>
<keyword evidence="2" id="KW-0472">Membrane</keyword>
<gene>
    <name evidence="3" type="ORF">GCM10023321_62900</name>
</gene>
<feature type="transmembrane region" description="Helical" evidence="2">
    <location>
        <begin position="259"/>
        <end position="281"/>
    </location>
</feature>
<feature type="transmembrane region" description="Helical" evidence="2">
    <location>
        <begin position="409"/>
        <end position="427"/>
    </location>
</feature>
<evidence type="ECO:0000256" key="2">
    <source>
        <dbReference type="SAM" id="Phobius"/>
    </source>
</evidence>
<protein>
    <submittedName>
        <fullName evidence="3">Uncharacterized protein</fullName>
    </submittedName>
</protein>
<feature type="transmembrane region" description="Helical" evidence="2">
    <location>
        <begin position="439"/>
        <end position="465"/>
    </location>
</feature>
<dbReference type="Proteomes" id="UP001428817">
    <property type="component" value="Unassembled WGS sequence"/>
</dbReference>
<feature type="transmembrane region" description="Helical" evidence="2">
    <location>
        <begin position="200"/>
        <end position="220"/>
    </location>
</feature>
<feature type="transmembrane region" description="Helical" evidence="2">
    <location>
        <begin position="287"/>
        <end position="317"/>
    </location>
</feature>
<dbReference type="EMBL" id="BAABJP010000039">
    <property type="protein sequence ID" value="GAA5168588.1"/>
    <property type="molecule type" value="Genomic_DNA"/>
</dbReference>
<evidence type="ECO:0000313" key="3">
    <source>
        <dbReference type="EMBL" id="GAA5168588.1"/>
    </source>
</evidence>
<evidence type="ECO:0000256" key="1">
    <source>
        <dbReference type="SAM" id="MobiDB-lite"/>
    </source>
</evidence>
<evidence type="ECO:0000313" key="4">
    <source>
        <dbReference type="Proteomes" id="UP001428817"/>
    </source>
</evidence>
<feature type="region of interest" description="Disordered" evidence="1">
    <location>
        <begin position="1"/>
        <end position="28"/>
    </location>
</feature>
<feature type="transmembrane region" description="Helical" evidence="2">
    <location>
        <begin position="37"/>
        <end position="62"/>
    </location>
</feature>
<feature type="transmembrane region" description="Helical" evidence="2">
    <location>
        <begin position="112"/>
        <end position="131"/>
    </location>
</feature>
<organism evidence="3 4">
    <name type="scientific">Pseudonocardia eucalypti</name>
    <dbReference type="NCBI Taxonomy" id="648755"/>
    <lineage>
        <taxon>Bacteria</taxon>
        <taxon>Bacillati</taxon>
        <taxon>Actinomycetota</taxon>
        <taxon>Actinomycetes</taxon>
        <taxon>Pseudonocardiales</taxon>
        <taxon>Pseudonocardiaceae</taxon>
        <taxon>Pseudonocardia</taxon>
    </lineage>
</organism>
<keyword evidence="2" id="KW-1133">Transmembrane helix</keyword>